<accession>A0AA88CYN8</accession>
<dbReference type="EMBL" id="BTGU01000005">
    <property type="protein sequence ID" value="GMN35696.1"/>
    <property type="molecule type" value="Genomic_DNA"/>
</dbReference>
<sequence length="112" mass="12118">MPTAVASSVEHASCVLMMIIMAVAPIGAIAMPSPSPISPVLSSPSLFRQPVERQLAVGEREAPNHVPSKFIEDYGYWNPTPYFDRGNAAPIPHGHVVEESFRTENMASEGRS</sequence>
<name>A0AA88CYN8_FICCA</name>
<comment type="caution">
    <text evidence="2">The sequence shown here is derived from an EMBL/GenBank/DDBJ whole genome shotgun (WGS) entry which is preliminary data.</text>
</comment>
<proteinExistence type="predicted"/>
<reference evidence="2" key="1">
    <citation type="submission" date="2023-07" db="EMBL/GenBank/DDBJ databases">
        <title>draft genome sequence of fig (Ficus carica).</title>
        <authorList>
            <person name="Takahashi T."/>
            <person name="Nishimura K."/>
        </authorList>
    </citation>
    <scope>NUCLEOTIDE SEQUENCE</scope>
</reference>
<evidence type="ECO:0000313" key="3">
    <source>
        <dbReference type="Proteomes" id="UP001187192"/>
    </source>
</evidence>
<keyword evidence="1" id="KW-0472">Membrane</keyword>
<evidence type="ECO:0000313" key="2">
    <source>
        <dbReference type="EMBL" id="GMN35696.1"/>
    </source>
</evidence>
<evidence type="ECO:0000256" key="1">
    <source>
        <dbReference type="SAM" id="Phobius"/>
    </source>
</evidence>
<keyword evidence="3" id="KW-1185">Reference proteome</keyword>
<dbReference type="Proteomes" id="UP001187192">
    <property type="component" value="Unassembled WGS sequence"/>
</dbReference>
<organism evidence="2 3">
    <name type="scientific">Ficus carica</name>
    <name type="common">Common fig</name>
    <dbReference type="NCBI Taxonomy" id="3494"/>
    <lineage>
        <taxon>Eukaryota</taxon>
        <taxon>Viridiplantae</taxon>
        <taxon>Streptophyta</taxon>
        <taxon>Embryophyta</taxon>
        <taxon>Tracheophyta</taxon>
        <taxon>Spermatophyta</taxon>
        <taxon>Magnoliopsida</taxon>
        <taxon>eudicotyledons</taxon>
        <taxon>Gunneridae</taxon>
        <taxon>Pentapetalae</taxon>
        <taxon>rosids</taxon>
        <taxon>fabids</taxon>
        <taxon>Rosales</taxon>
        <taxon>Moraceae</taxon>
        <taxon>Ficeae</taxon>
        <taxon>Ficus</taxon>
    </lineage>
</organism>
<keyword evidence="1" id="KW-1133">Transmembrane helix</keyword>
<keyword evidence="1" id="KW-0812">Transmembrane</keyword>
<gene>
    <name evidence="2" type="ORF">TIFTF001_005461</name>
</gene>
<feature type="transmembrane region" description="Helical" evidence="1">
    <location>
        <begin position="12"/>
        <end position="31"/>
    </location>
</feature>
<dbReference type="Gramene" id="FCD_00003452-RA">
    <property type="protein sequence ID" value="FCD_00003452-RA:cds"/>
    <property type="gene ID" value="FCD_00003452"/>
</dbReference>
<protein>
    <submittedName>
        <fullName evidence="2">Uncharacterized protein</fullName>
    </submittedName>
</protein>
<dbReference type="AlphaFoldDB" id="A0AA88CYN8"/>